<keyword evidence="3 9" id="KW-0728">SH3 domain</keyword>
<keyword evidence="5 11" id="KW-0812">Transmembrane</keyword>
<dbReference type="SUPFAM" id="SSF50044">
    <property type="entry name" value="SH3-domain"/>
    <property type="match status" value="1"/>
</dbReference>
<evidence type="ECO:0000256" key="8">
    <source>
        <dbReference type="ARBA" id="ARBA00023136"/>
    </source>
</evidence>
<evidence type="ECO:0000313" key="14">
    <source>
        <dbReference type="Proteomes" id="UP001479436"/>
    </source>
</evidence>
<feature type="region of interest" description="Disordered" evidence="10">
    <location>
        <begin position="137"/>
        <end position="162"/>
    </location>
</feature>
<organism evidence="13 14">
    <name type="scientific">Basidiobolus ranarum</name>
    <dbReference type="NCBI Taxonomy" id="34480"/>
    <lineage>
        <taxon>Eukaryota</taxon>
        <taxon>Fungi</taxon>
        <taxon>Fungi incertae sedis</taxon>
        <taxon>Zoopagomycota</taxon>
        <taxon>Entomophthoromycotina</taxon>
        <taxon>Basidiobolomycetes</taxon>
        <taxon>Basidiobolales</taxon>
        <taxon>Basidiobolaceae</taxon>
        <taxon>Basidiobolus</taxon>
    </lineage>
</organism>
<keyword evidence="6 11" id="KW-1133">Transmembrane helix</keyword>
<dbReference type="EMBL" id="JASJQH010007355">
    <property type="protein sequence ID" value="KAK9710238.1"/>
    <property type="molecule type" value="Genomic_DNA"/>
</dbReference>
<name>A0ABR2VYE0_9FUNG</name>
<evidence type="ECO:0000313" key="13">
    <source>
        <dbReference type="EMBL" id="KAK9710238.1"/>
    </source>
</evidence>
<comment type="caution">
    <text evidence="13">The sequence shown here is derived from an EMBL/GenBank/DDBJ whole genome shotgun (WGS) entry which is preliminary data.</text>
</comment>
<evidence type="ECO:0000256" key="7">
    <source>
        <dbReference type="ARBA" id="ARBA00023016"/>
    </source>
</evidence>
<keyword evidence="4" id="KW-1003">Cell membrane</keyword>
<sequence length="229" mass="25495">MLNIKRSLPFLLTAIIALAGWICSFIGVIMYGAAGFHWWIVIFHLILIIGVFAYALVSSVRGFRYSFLPWIAIGLVLLTIGTDETVYSHVSKVKLIAAGYIIMGIHLAIWAFGFGSDHGSKVHRWFHPDAYEAIPEQTASSRPEAPPAMTQTAPTHPAGQYPILPVNPEYKYRVRASHPYTASREDPNEMSFSKGDVLEVVDTNGKWWHARKPDGTIGIIPSNYVEVIN</sequence>
<dbReference type="InterPro" id="IPR036028">
    <property type="entry name" value="SH3-like_dom_sf"/>
</dbReference>
<reference evidence="13 14" key="1">
    <citation type="submission" date="2023-04" db="EMBL/GenBank/DDBJ databases">
        <title>Genome of Basidiobolus ranarum AG-B5.</title>
        <authorList>
            <person name="Stajich J.E."/>
            <person name="Carter-House D."/>
            <person name="Gryganskyi A."/>
        </authorList>
    </citation>
    <scope>NUCLEOTIDE SEQUENCE [LARGE SCALE GENOMIC DNA]</scope>
    <source>
        <strain evidence="13 14">AG-B5</strain>
    </source>
</reference>
<dbReference type="PROSITE" id="PS50002">
    <property type="entry name" value="SH3"/>
    <property type="match status" value="1"/>
</dbReference>
<evidence type="ECO:0000256" key="3">
    <source>
        <dbReference type="ARBA" id="ARBA00022443"/>
    </source>
</evidence>
<evidence type="ECO:0000259" key="12">
    <source>
        <dbReference type="PROSITE" id="PS50002"/>
    </source>
</evidence>
<accession>A0ABR2VYE0</accession>
<dbReference type="Gene3D" id="2.30.30.40">
    <property type="entry name" value="SH3 Domains"/>
    <property type="match status" value="1"/>
</dbReference>
<dbReference type="InterPro" id="IPR035522">
    <property type="entry name" value="Sho1_SH3"/>
</dbReference>
<feature type="domain" description="SH3" evidence="12">
    <location>
        <begin position="169"/>
        <end position="229"/>
    </location>
</feature>
<evidence type="ECO:0000256" key="6">
    <source>
        <dbReference type="ARBA" id="ARBA00022989"/>
    </source>
</evidence>
<dbReference type="InterPro" id="IPR001452">
    <property type="entry name" value="SH3_domain"/>
</dbReference>
<feature type="transmembrane region" description="Helical" evidence="11">
    <location>
        <begin position="36"/>
        <end position="56"/>
    </location>
</feature>
<evidence type="ECO:0000256" key="10">
    <source>
        <dbReference type="SAM" id="MobiDB-lite"/>
    </source>
</evidence>
<dbReference type="PRINTS" id="PR00452">
    <property type="entry name" value="SH3DOMAIN"/>
</dbReference>
<feature type="transmembrane region" description="Helical" evidence="11">
    <location>
        <begin position="7"/>
        <end position="30"/>
    </location>
</feature>
<evidence type="ECO:0000256" key="2">
    <source>
        <dbReference type="ARBA" id="ARBA00009739"/>
    </source>
</evidence>
<evidence type="ECO:0000256" key="11">
    <source>
        <dbReference type="SAM" id="Phobius"/>
    </source>
</evidence>
<evidence type="ECO:0000256" key="9">
    <source>
        <dbReference type="PROSITE-ProRule" id="PRU00192"/>
    </source>
</evidence>
<evidence type="ECO:0000256" key="5">
    <source>
        <dbReference type="ARBA" id="ARBA00022692"/>
    </source>
</evidence>
<gene>
    <name evidence="13" type="primary">SHO1_4</name>
    <name evidence="13" type="ORF">K7432_008550</name>
</gene>
<feature type="transmembrane region" description="Helical" evidence="11">
    <location>
        <begin position="93"/>
        <end position="114"/>
    </location>
</feature>
<keyword evidence="8 11" id="KW-0472">Membrane</keyword>
<protein>
    <submittedName>
        <fullName evidence="13">Transmembrane osmosensor</fullName>
    </submittedName>
</protein>
<comment type="subcellular location">
    <subcellularLocation>
        <location evidence="1">Cell membrane</location>
        <topology evidence="1">Multi-pass membrane protein</topology>
    </subcellularLocation>
</comment>
<evidence type="ECO:0000256" key="4">
    <source>
        <dbReference type="ARBA" id="ARBA00022475"/>
    </source>
</evidence>
<dbReference type="CDD" id="cd11855">
    <property type="entry name" value="SH3_Sho1p"/>
    <property type="match status" value="1"/>
</dbReference>
<evidence type="ECO:0000256" key="1">
    <source>
        <dbReference type="ARBA" id="ARBA00004651"/>
    </source>
</evidence>
<proteinExistence type="inferred from homology"/>
<keyword evidence="14" id="KW-1185">Reference proteome</keyword>
<dbReference type="SMART" id="SM00326">
    <property type="entry name" value="SH3"/>
    <property type="match status" value="1"/>
</dbReference>
<dbReference type="Proteomes" id="UP001479436">
    <property type="component" value="Unassembled WGS sequence"/>
</dbReference>
<keyword evidence="7" id="KW-0346">Stress response</keyword>
<dbReference type="Pfam" id="PF00018">
    <property type="entry name" value="SH3_1"/>
    <property type="match status" value="1"/>
</dbReference>
<comment type="similarity">
    <text evidence="2">Belongs to the SHO1 family.</text>
</comment>
<feature type="transmembrane region" description="Helical" evidence="11">
    <location>
        <begin position="63"/>
        <end position="81"/>
    </location>
</feature>